<dbReference type="AlphaFoldDB" id="A0A6C0D0F4"/>
<evidence type="ECO:0000313" key="1">
    <source>
        <dbReference type="EMBL" id="QHT09902.1"/>
    </source>
</evidence>
<reference evidence="1" key="1">
    <citation type="journal article" date="2020" name="Nature">
        <title>Giant virus diversity and host interactions through global metagenomics.</title>
        <authorList>
            <person name="Schulz F."/>
            <person name="Roux S."/>
            <person name="Paez-Espino D."/>
            <person name="Jungbluth S."/>
            <person name="Walsh D.A."/>
            <person name="Denef V.J."/>
            <person name="McMahon K.D."/>
            <person name="Konstantinidis K.T."/>
            <person name="Eloe-Fadrosh E.A."/>
            <person name="Kyrpides N.C."/>
            <person name="Woyke T."/>
        </authorList>
    </citation>
    <scope>NUCLEOTIDE SEQUENCE</scope>
    <source>
        <strain evidence="1">GVMAG-M-3300023174-104</strain>
    </source>
</reference>
<sequence length="145" mass="16189">MNSFNNNSNFCPLVRENYAKFTAKTMCNEDGGSLQSAEGMDVCVKDSRGVTLDNYSIMNLKRGYESFKGLFKTYGYDYICTYKLDNGICNDKVHVQKKTKGGETVFFTKNGGLPLTAELETDRLGLPTGHASSIHHPQGIYYDLN</sequence>
<dbReference type="EMBL" id="MN739518">
    <property type="protein sequence ID" value="QHT09902.1"/>
    <property type="molecule type" value="Genomic_DNA"/>
</dbReference>
<proteinExistence type="predicted"/>
<name>A0A6C0D0F4_9ZZZZ</name>
<organism evidence="1">
    <name type="scientific">viral metagenome</name>
    <dbReference type="NCBI Taxonomy" id="1070528"/>
    <lineage>
        <taxon>unclassified sequences</taxon>
        <taxon>metagenomes</taxon>
        <taxon>organismal metagenomes</taxon>
    </lineage>
</organism>
<protein>
    <submittedName>
        <fullName evidence="1">Uncharacterized protein</fullName>
    </submittedName>
</protein>
<accession>A0A6C0D0F4</accession>